<dbReference type="Proteomes" id="UP001595886">
    <property type="component" value="Unassembled WGS sequence"/>
</dbReference>
<evidence type="ECO:0000313" key="1">
    <source>
        <dbReference type="EMBL" id="MFC4821943.1"/>
    </source>
</evidence>
<accession>A0ABV9QX69</accession>
<proteinExistence type="predicted"/>
<comment type="caution">
    <text evidence="1">The sequence shown here is derived from an EMBL/GenBank/DDBJ whole genome shotgun (WGS) entry which is preliminary data.</text>
</comment>
<dbReference type="EMBL" id="JBHSHD010000011">
    <property type="protein sequence ID" value="MFC4821943.1"/>
    <property type="molecule type" value="Genomic_DNA"/>
</dbReference>
<sequence>MISKSYGNLMLVSLMLISGQAIGGSYLYQNCADQSRGVPLVDCSSAEIDSELRSVRVNHYLEAGLPISNTKHTRYLGSEIIPVAIPDGYNSLNSWSFKNRKYIKIKSGVDSRVIKEKVDIIVVLDYIDEHEKEPSDLASLDDPRAKPIFSFWYSTNRGVLAIGIPKPGDSGDVYYCVSSKCLFGP</sequence>
<keyword evidence="2" id="KW-1185">Reference proteome</keyword>
<gene>
    <name evidence="1" type="ORF">ACFO6Q_16590</name>
</gene>
<protein>
    <submittedName>
        <fullName evidence="1">Uncharacterized protein</fullName>
    </submittedName>
</protein>
<name>A0ABV9QX69_9GAMM</name>
<evidence type="ECO:0000313" key="2">
    <source>
        <dbReference type="Proteomes" id="UP001595886"/>
    </source>
</evidence>
<reference evidence="2" key="1">
    <citation type="journal article" date="2019" name="Int. J. Syst. Evol. Microbiol.">
        <title>The Global Catalogue of Microorganisms (GCM) 10K type strain sequencing project: providing services to taxonomists for standard genome sequencing and annotation.</title>
        <authorList>
            <consortium name="The Broad Institute Genomics Platform"/>
            <consortium name="The Broad Institute Genome Sequencing Center for Infectious Disease"/>
            <person name="Wu L."/>
            <person name="Ma J."/>
        </authorList>
    </citation>
    <scope>NUCLEOTIDE SEQUENCE [LARGE SCALE GENOMIC DNA]</scope>
    <source>
        <strain evidence="2">CCUG 30340</strain>
    </source>
</reference>
<dbReference type="RefSeq" id="WP_380022226.1">
    <property type="nucleotide sequence ID" value="NZ_JBHSHD010000011.1"/>
</dbReference>
<organism evidence="1 2">
    <name type="scientific">Dokdonella ginsengisoli</name>
    <dbReference type="NCBI Taxonomy" id="363846"/>
    <lineage>
        <taxon>Bacteria</taxon>
        <taxon>Pseudomonadati</taxon>
        <taxon>Pseudomonadota</taxon>
        <taxon>Gammaproteobacteria</taxon>
        <taxon>Lysobacterales</taxon>
        <taxon>Rhodanobacteraceae</taxon>
        <taxon>Dokdonella</taxon>
    </lineage>
</organism>